<dbReference type="RefSeq" id="WP_315722833.1">
    <property type="nucleotide sequence ID" value="NZ_JAVUPU010000001.1"/>
</dbReference>
<organism evidence="1 2">
    <name type="scientific">Sphingosinicella rhizophila</name>
    <dbReference type="NCBI Taxonomy" id="3050082"/>
    <lineage>
        <taxon>Bacteria</taxon>
        <taxon>Pseudomonadati</taxon>
        <taxon>Pseudomonadota</taxon>
        <taxon>Alphaproteobacteria</taxon>
        <taxon>Sphingomonadales</taxon>
        <taxon>Sphingosinicellaceae</taxon>
        <taxon>Sphingosinicella</taxon>
    </lineage>
</organism>
<dbReference type="PROSITE" id="PS51257">
    <property type="entry name" value="PROKAR_LIPOPROTEIN"/>
    <property type="match status" value="1"/>
</dbReference>
<evidence type="ECO:0008006" key="3">
    <source>
        <dbReference type="Google" id="ProtNLM"/>
    </source>
</evidence>
<protein>
    <recommendedName>
        <fullName evidence="3">Lipoprotein</fullName>
    </recommendedName>
</protein>
<evidence type="ECO:0000313" key="2">
    <source>
        <dbReference type="Proteomes" id="UP001259572"/>
    </source>
</evidence>
<name>A0ABU3Q289_9SPHN</name>
<dbReference type="Proteomes" id="UP001259572">
    <property type="component" value="Unassembled WGS sequence"/>
</dbReference>
<evidence type="ECO:0000313" key="1">
    <source>
        <dbReference type="EMBL" id="MDT9597530.1"/>
    </source>
</evidence>
<reference evidence="1 2" key="1">
    <citation type="submission" date="2023-05" db="EMBL/GenBank/DDBJ databases">
        <authorList>
            <person name="Guo Y."/>
        </authorList>
    </citation>
    <scope>NUCLEOTIDE SEQUENCE [LARGE SCALE GENOMIC DNA]</scope>
    <source>
        <strain evidence="1 2">GR2756</strain>
    </source>
</reference>
<proteinExistence type="predicted"/>
<gene>
    <name evidence="1" type="ORF">RQX22_01010</name>
</gene>
<sequence>MKSWLFPTATALLLASCGNPDSGREEAFASAAEDSDRIACAVEGSAVFERRCTVERIQGVDGLTLTLRAPSGGFRRLLVTDDGRGVIAADGADPAIISVRGDNQIEVAIAGDRYQLPATVKK</sequence>
<accession>A0ABU3Q289</accession>
<dbReference type="EMBL" id="JAVUPU010000001">
    <property type="protein sequence ID" value="MDT9597530.1"/>
    <property type="molecule type" value="Genomic_DNA"/>
</dbReference>
<comment type="caution">
    <text evidence="1">The sequence shown here is derived from an EMBL/GenBank/DDBJ whole genome shotgun (WGS) entry which is preliminary data.</text>
</comment>
<keyword evidence="2" id="KW-1185">Reference proteome</keyword>